<name>A0A7S8IE82_9CHLR</name>
<sequence>MPDDADQRYEEIMRRIAQQQAKRRGEQVASSLAEILNALNVVEPLEQFARRRHLPILCYGPTTKKTTHSVRVVVWWMHKGIMPYKELHLFGIWALEQGTSPELIIGMRDLVYTAPVYTAEAFWKLIKRDYNTYYQDDGQPPQGNQILYQVTYEPVNRLTIRQQIQEVIARWQDGLQDGPST</sequence>
<keyword evidence="2" id="KW-1185">Reference proteome</keyword>
<dbReference type="KEGG" id="pmet:G4Y79_22055"/>
<organism evidence="1 2">
    <name type="scientific">Phototrophicus methaneseepsis</name>
    <dbReference type="NCBI Taxonomy" id="2710758"/>
    <lineage>
        <taxon>Bacteria</taxon>
        <taxon>Bacillati</taxon>
        <taxon>Chloroflexota</taxon>
        <taxon>Candidatus Thermofontia</taxon>
        <taxon>Phototrophicales</taxon>
        <taxon>Phototrophicaceae</taxon>
        <taxon>Phototrophicus</taxon>
    </lineage>
</organism>
<reference evidence="1 2" key="1">
    <citation type="submission" date="2020-02" db="EMBL/GenBank/DDBJ databases">
        <authorList>
            <person name="Zheng R.K."/>
            <person name="Sun C.M."/>
        </authorList>
    </citation>
    <scope>NUCLEOTIDE SEQUENCE [LARGE SCALE GENOMIC DNA]</scope>
    <source>
        <strain evidence="2">rifampicinis</strain>
    </source>
</reference>
<dbReference type="Proteomes" id="UP000594468">
    <property type="component" value="Chromosome"/>
</dbReference>
<dbReference type="RefSeq" id="WP_195170405.1">
    <property type="nucleotide sequence ID" value="NZ_CP062983.1"/>
</dbReference>
<proteinExistence type="predicted"/>
<evidence type="ECO:0000313" key="2">
    <source>
        <dbReference type="Proteomes" id="UP000594468"/>
    </source>
</evidence>
<evidence type="ECO:0000313" key="1">
    <source>
        <dbReference type="EMBL" id="QPC82336.1"/>
    </source>
</evidence>
<gene>
    <name evidence="1" type="ORF">G4Y79_22055</name>
</gene>
<dbReference type="AlphaFoldDB" id="A0A7S8IE82"/>
<protein>
    <submittedName>
        <fullName evidence="1">Uncharacterized protein</fullName>
    </submittedName>
</protein>
<dbReference type="EMBL" id="CP062983">
    <property type="protein sequence ID" value="QPC82336.1"/>
    <property type="molecule type" value="Genomic_DNA"/>
</dbReference>
<accession>A0A7S8IE82</accession>